<dbReference type="Gene3D" id="3.65.10.10">
    <property type="entry name" value="Enolpyruvate transferase domain"/>
    <property type="match status" value="2"/>
</dbReference>
<dbReference type="GO" id="GO:0003866">
    <property type="term" value="F:3-phosphoshikimate 1-carboxyvinyltransferase activity"/>
    <property type="evidence" value="ECO:0007669"/>
    <property type="project" value="UniProtKB-EC"/>
</dbReference>
<evidence type="ECO:0000256" key="2">
    <source>
        <dbReference type="ARBA" id="ARBA00009948"/>
    </source>
</evidence>
<gene>
    <name evidence="9" type="ORF">EYG76_00815</name>
</gene>
<name>A0A832YMT2_9EURY</name>
<comment type="catalytic activity">
    <reaction evidence="7">
        <text>3-phosphoshikimate + phosphoenolpyruvate = 5-O-(1-carboxyvinyl)-3-phosphoshikimate + phosphate</text>
        <dbReference type="Rhea" id="RHEA:21256"/>
        <dbReference type="ChEBI" id="CHEBI:43474"/>
        <dbReference type="ChEBI" id="CHEBI:57701"/>
        <dbReference type="ChEBI" id="CHEBI:58702"/>
        <dbReference type="ChEBI" id="CHEBI:145989"/>
        <dbReference type="EC" id="2.5.1.19"/>
    </reaction>
    <physiologicalReaction direction="left-to-right" evidence="7">
        <dbReference type="Rhea" id="RHEA:21257"/>
    </physiologicalReaction>
</comment>
<dbReference type="InterPro" id="IPR006264">
    <property type="entry name" value="EPSP_synthase"/>
</dbReference>
<dbReference type="PROSITE" id="PS00104">
    <property type="entry name" value="EPSP_SYNTHASE_1"/>
    <property type="match status" value="1"/>
</dbReference>
<dbReference type="Pfam" id="PF00275">
    <property type="entry name" value="EPSP_synthase"/>
    <property type="match status" value="2"/>
</dbReference>
<keyword evidence="5 9" id="KW-0808">Transferase</keyword>
<evidence type="ECO:0000256" key="3">
    <source>
        <dbReference type="ARBA" id="ARBA00012450"/>
    </source>
</evidence>
<keyword evidence="6" id="KW-0057">Aromatic amino acid biosynthesis</keyword>
<feature type="domain" description="Enolpyruvate transferase" evidence="8">
    <location>
        <begin position="251"/>
        <end position="451"/>
    </location>
</feature>
<dbReference type="InterPro" id="IPR013792">
    <property type="entry name" value="RNA3'P_cycl/enolpyr_Trfase_a/b"/>
</dbReference>
<accession>A0A832YMT2</accession>
<dbReference type="HAMAP" id="MF_00210">
    <property type="entry name" value="EPSP_synth"/>
    <property type="match status" value="1"/>
</dbReference>
<dbReference type="EC" id="2.5.1.19" evidence="3"/>
<evidence type="ECO:0000313" key="10">
    <source>
        <dbReference type="Proteomes" id="UP000605144"/>
    </source>
</evidence>
<dbReference type="GO" id="GO:0008652">
    <property type="term" value="P:amino acid biosynthetic process"/>
    <property type="evidence" value="ECO:0007669"/>
    <property type="project" value="UniProtKB-KW"/>
</dbReference>
<comment type="similarity">
    <text evidence="2">Belongs to the EPSP synthase family.</text>
</comment>
<evidence type="ECO:0000256" key="6">
    <source>
        <dbReference type="ARBA" id="ARBA00023141"/>
    </source>
</evidence>
<dbReference type="PANTHER" id="PTHR21090">
    <property type="entry name" value="AROM/DEHYDROQUINATE SYNTHASE"/>
    <property type="match status" value="1"/>
</dbReference>
<dbReference type="PROSITE" id="PS00885">
    <property type="entry name" value="EPSP_SYNTHASE_2"/>
    <property type="match status" value="1"/>
</dbReference>
<dbReference type="InterPro" id="IPR023193">
    <property type="entry name" value="EPSP_synthase_CS"/>
</dbReference>
<comment type="pathway">
    <text evidence="1">Metabolic intermediate biosynthesis; chorismate biosynthesis; chorismate from D-erythrose 4-phosphate and phosphoenolpyruvate: step 6/7.</text>
</comment>
<dbReference type="GO" id="GO:0009073">
    <property type="term" value="P:aromatic amino acid family biosynthetic process"/>
    <property type="evidence" value="ECO:0007669"/>
    <property type="project" value="UniProtKB-KW"/>
</dbReference>
<dbReference type="CDD" id="cd01556">
    <property type="entry name" value="EPSP_synthase"/>
    <property type="match status" value="1"/>
</dbReference>
<dbReference type="UniPathway" id="UPA00053">
    <property type="reaction ID" value="UER00089"/>
</dbReference>
<evidence type="ECO:0000256" key="1">
    <source>
        <dbReference type="ARBA" id="ARBA00004811"/>
    </source>
</evidence>
<dbReference type="SUPFAM" id="SSF55205">
    <property type="entry name" value="EPT/RTPC-like"/>
    <property type="match status" value="1"/>
</dbReference>
<proteinExistence type="inferred from homology"/>
<evidence type="ECO:0000256" key="4">
    <source>
        <dbReference type="ARBA" id="ARBA00022605"/>
    </source>
</evidence>
<dbReference type="InterPro" id="IPR036968">
    <property type="entry name" value="Enolpyruvate_Tfrase_sf"/>
</dbReference>
<evidence type="ECO:0000259" key="8">
    <source>
        <dbReference type="Pfam" id="PF00275"/>
    </source>
</evidence>
<evidence type="ECO:0000256" key="5">
    <source>
        <dbReference type="ARBA" id="ARBA00022679"/>
    </source>
</evidence>
<dbReference type="PANTHER" id="PTHR21090:SF5">
    <property type="entry name" value="PENTAFUNCTIONAL AROM POLYPEPTIDE"/>
    <property type="match status" value="1"/>
</dbReference>
<dbReference type="AlphaFoldDB" id="A0A832YMT2"/>
<organism evidence="9 10">
    <name type="scientific">Methanothermococcus okinawensis</name>
    <dbReference type="NCBI Taxonomy" id="155863"/>
    <lineage>
        <taxon>Archaea</taxon>
        <taxon>Methanobacteriati</taxon>
        <taxon>Methanobacteriota</taxon>
        <taxon>Methanomada group</taxon>
        <taxon>Methanococci</taxon>
        <taxon>Methanococcales</taxon>
        <taxon>Methanococcaceae</taxon>
        <taxon>Methanothermococcus</taxon>
    </lineage>
</organism>
<feature type="domain" description="Enolpyruvate transferase" evidence="8">
    <location>
        <begin position="4"/>
        <end position="219"/>
    </location>
</feature>
<reference evidence="9" key="1">
    <citation type="journal article" date="2020" name="ISME J.">
        <title>Gammaproteobacteria mediating utilization of methyl-, sulfur- and petroleum organic compounds in deep ocean hydrothermal plumes.</title>
        <authorList>
            <person name="Zhou Z."/>
            <person name="Liu Y."/>
            <person name="Pan J."/>
            <person name="Cron B.R."/>
            <person name="Toner B.M."/>
            <person name="Anantharaman K."/>
            <person name="Breier J.A."/>
            <person name="Dick G.J."/>
            <person name="Li M."/>
        </authorList>
    </citation>
    <scope>NUCLEOTIDE SEQUENCE</scope>
    <source>
        <strain evidence="9">SZUA-1385</strain>
    </source>
</reference>
<comment type="caution">
    <text evidence="9">The sequence shown here is derived from an EMBL/GenBank/DDBJ whole genome shotgun (WGS) entry which is preliminary data.</text>
</comment>
<dbReference type="Proteomes" id="UP000605144">
    <property type="component" value="Unassembled WGS sequence"/>
</dbReference>
<dbReference type="EMBL" id="DQSV01000014">
    <property type="protein sequence ID" value="HIP16832.1"/>
    <property type="molecule type" value="Genomic_DNA"/>
</dbReference>
<dbReference type="InterPro" id="IPR001986">
    <property type="entry name" value="Enolpyruvate_Tfrase_dom"/>
</dbReference>
<evidence type="ECO:0000313" key="9">
    <source>
        <dbReference type="EMBL" id="HIP16832.1"/>
    </source>
</evidence>
<feature type="non-terminal residue" evidence="9">
    <location>
        <position position="451"/>
    </location>
</feature>
<protein>
    <recommendedName>
        <fullName evidence="3">3-phosphoshikimate 1-carboxyvinyltransferase</fullName>
        <ecNumber evidence="3">2.5.1.19</ecNumber>
    </recommendedName>
</protein>
<sequence>MIIVEKTKEIKGEVSVPPSKSYTHRAVICASLANGVSEIINPLNSEDCLSSLRGGISLGAHVDINNNKLLSKWIIEGNNNSPKTPDNIIDVGNSGTTLRILTGISSQIPKGYAILTGDDSIRRRPMEPLLDGLNQLGIEAFSSKMNGTAPIVVKGGKIKNNTVEVRGDISSQFITSLMMTLPFSEEDSKIILKTPLKSAPYLNITIDVLKRFGISIKVLREDGTYGQYINHNNPCNNNKYDNNMNNNNNKREVGFFIEGNQKYKLCNYTVEGDYSSASYLIAAGVLLNSEIIIKNLFKDSKQGDKEIINIVKEMGAEIEVKGDRVIISGPYSLKGISIDVKNIPDLVPTIAVLGCFAKGRTEIYNGEHVRYKECDRLNACRVELNKMGAKITEKPDGLIIEGVGKLKGAKLNTYHDHRLVMAFTIAGLRAEGRTVIEGEDAVKISFPNFIE</sequence>
<dbReference type="PIRSF" id="PIRSF000505">
    <property type="entry name" value="EPSPS"/>
    <property type="match status" value="1"/>
</dbReference>
<dbReference type="GO" id="GO:0009423">
    <property type="term" value="P:chorismate biosynthetic process"/>
    <property type="evidence" value="ECO:0007669"/>
    <property type="project" value="UniProtKB-UniPathway"/>
</dbReference>
<keyword evidence="4" id="KW-0028">Amino-acid biosynthesis</keyword>
<evidence type="ECO:0000256" key="7">
    <source>
        <dbReference type="ARBA" id="ARBA00044633"/>
    </source>
</evidence>